<accession>A0A9X2BJX3</accession>
<reference evidence="2" key="1">
    <citation type="submission" date="2021-11" db="EMBL/GenBank/DDBJ databases">
        <title>Vibrio ZSDE26 sp. nov. and Vibrio ZSDZ34 sp. nov., isolated from coastal seawater in Qingdao.</title>
        <authorList>
            <person name="Zhang P."/>
        </authorList>
    </citation>
    <scope>NUCLEOTIDE SEQUENCE</scope>
    <source>
        <strain evidence="2">ZSDE26</strain>
    </source>
</reference>
<comment type="caution">
    <text evidence="2">The sequence shown here is derived from an EMBL/GenBank/DDBJ whole genome shotgun (WGS) entry which is preliminary data.</text>
</comment>
<feature type="region of interest" description="Disordered" evidence="1">
    <location>
        <begin position="1"/>
        <end position="55"/>
    </location>
</feature>
<sequence>MRPTPVRFAHSNRSASRRRSGFATAPTSKPAAPAMTLAEKTARTVSDPTTETKAA</sequence>
<name>A0A9X2BJX3_9VIBR</name>
<dbReference type="RefSeq" id="WP_248010705.1">
    <property type="nucleotide sequence ID" value="NZ_JAJHVV010000017.1"/>
</dbReference>
<dbReference type="EMBL" id="JAJHVV010000017">
    <property type="protein sequence ID" value="MCK6265640.1"/>
    <property type="molecule type" value="Genomic_DNA"/>
</dbReference>
<evidence type="ECO:0000313" key="2">
    <source>
        <dbReference type="EMBL" id="MCK6265640.1"/>
    </source>
</evidence>
<dbReference type="Proteomes" id="UP001139559">
    <property type="component" value="Unassembled WGS sequence"/>
</dbReference>
<gene>
    <name evidence="2" type="ORF">KP803_20495</name>
</gene>
<proteinExistence type="predicted"/>
<organism evidence="2 3">
    <name type="scientific">Vibrio amylolyticus</name>
    <dbReference type="NCBI Taxonomy" id="2847292"/>
    <lineage>
        <taxon>Bacteria</taxon>
        <taxon>Pseudomonadati</taxon>
        <taxon>Pseudomonadota</taxon>
        <taxon>Gammaproteobacteria</taxon>
        <taxon>Vibrionales</taxon>
        <taxon>Vibrionaceae</taxon>
        <taxon>Vibrio</taxon>
    </lineage>
</organism>
<evidence type="ECO:0000256" key="1">
    <source>
        <dbReference type="SAM" id="MobiDB-lite"/>
    </source>
</evidence>
<protein>
    <submittedName>
        <fullName evidence="2">Uncharacterized protein</fullName>
    </submittedName>
</protein>
<keyword evidence="3" id="KW-1185">Reference proteome</keyword>
<feature type="compositionally biased region" description="Polar residues" evidence="1">
    <location>
        <begin position="43"/>
        <end position="55"/>
    </location>
</feature>
<feature type="compositionally biased region" description="Low complexity" evidence="1">
    <location>
        <begin position="21"/>
        <end position="36"/>
    </location>
</feature>
<dbReference type="AlphaFoldDB" id="A0A9X2BJX3"/>
<evidence type="ECO:0000313" key="3">
    <source>
        <dbReference type="Proteomes" id="UP001139559"/>
    </source>
</evidence>